<gene>
    <name evidence="2" type="ORF">PTI97_11720</name>
</gene>
<keyword evidence="1" id="KW-1133">Transmembrane helix</keyword>
<evidence type="ECO:0000256" key="1">
    <source>
        <dbReference type="SAM" id="Phobius"/>
    </source>
</evidence>
<proteinExistence type="predicted"/>
<keyword evidence="3" id="KW-1185">Reference proteome</keyword>
<keyword evidence="1" id="KW-0812">Transmembrane</keyword>
<organism evidence="2 3">
    <name type="scientific">Exiguobacterium marinum</name>
    <dbReference type="NCBI Taxonomy" id="273528"/>
    <lineage>
        <taxon>Bacteria</taxon>
        <taxon>Bacillati</taxon>
        <taxon>Bacillota</taxon>
        <taxon>Bacilli</taxon>
        <taxon>Bacillales</taxon>
        <taxon>Bacillales Family XII. Incertae Sedis</taxon>
        <taxon>Exiguobacterium</taxon>
    </lineage>
</organism>
<dbReference type="EMBL" id="CP118099">
    <property type="protein sequence ID" value="WDH75486.1"/>
    <property type="molecule type" value="Genomic_DNA"/>
</dbReference>
<name>A0ABY7WX70_9BACL</name>
<sequence>MFDRIGLMSIGLVFGIILMLLFNNLFGLVFGVVLGASLIVANQLGRNKRTTIH</sequence>
<dbReference type="RefSeq" id="WP_161634144.1">
    <property type="nucleotide sequence ID" value="NZ_CP118099.1"/>
</dbReference>
<protein>
    <submittedName>
        <fullName evidence="2">Uncharacterized protein</fullName>
    </submittedName>
</protein>
<feature type="transmembrane region" description="Helical" evidence="1">
    <location>
        <begin position="12"/>
        <end position="40"/>
    </location>
</feature>
<dbReference type="Proteomes" id="UP001213680">
    <property type="component" value="Chromosome"/>
</dbReference>
<keyword evidence="1" id="KW-0472">Membrane</keyword>
<evidence type="ECO:0000313" key="2">
    <source>
        <dbReference type="EMBL" id="WDH75486.1"/>
    </source>
</evidence>
<evidence type="ECO:0000313" key="3">
    <source>
        <dbReference type="Proteomes" id="UP001213680"/>
    </source>
</evidence>
<reference evidence="2 3" key="1">
    <citation type="submission" date="2023-02" db="EMBL/GenBank/DDBJ databases">
        <title>A bacterium isolated from plastisphere.</title>
        <authorList>
            <person name="Sun Y."/>
        </authorList>
    </citation>
    <scope>NUCLEOTIDE SEQUENCE [LARGE SCALE GENOMIC DNA]</scope>
    <source>
        <strain evidence="3">a-1</strain>
    </source>
</reference>
<accession>A0ABY7WX70</accession>